<keyword evidence="3" id="KW-1185">Reference proteome</keyword>
<dbReference type="EMBL" id="CABFNO020001479">
    <property type="protein sequence ID" value="CAG9991462.1"/>
    <property type="molecule type" value="Genomic_DNA"/>
</dbReference>
<name>A0A9N9Y7V3_9HYPO</name>
<gene>
    <name evidence="2" type="ORF">CBYS24578_00006256</name>
</gene>
<proteinExistence type="predicted"/>
<sequence length="144" mass="15732">MILRWVRFSHLRRYVQDPASPSKPWIPQDVSRCLSESRPRALGIGVILAGVLILHLHRLVQSGVIIPRAEIEVFRVRPAGGVELPVDEDDLVASRLHLFDCLGWNGSEDLDGAGGGVDAPDEDEPDGVGVAGVERNVVRVRDEG</sequence>
<reference evidence="3" key="1">
    <citation type="submission" date="2019-06" db="EMBL/GenBank/DDBJ databases">
        <authorList>
            <person name="Broberg M."/>
        </authorList>
    </citation>
    <scope>NUCLEOTIDE SEQUENCE [LARGE SCALE GENOMIC DNA]</scope>
</reference>
<evidence type="ECO:0000313" key="2">
    <source>
        <dbReference type="EMBL" id="CAG9991462.1"/>
    </source>
</evidence>
<accession>A0A9N9Y7V3</accession>
<comment type="caution">
    <text evidence="2">The sequence shown here is derived from an EMBL/GenBank/DDBJ whole genome shotgun (WGS) entry which is preliminary data.</text>
</comment>
<protein>
    <submittedName>
        <fullName evidence="2">Uncharacterized protein</fullName>
    </submittedName>
</protein>
<reference evidence="2 3" key="2">
    <citation type="submission" date="2021-10" db="EMBL/GenBank/DDBJ databases">
        <authorList>
            <person name="Piombo E."/>
        </authorList>
    </citation>
    <scope>NUCLEOTIDE SEQUENCE [LARGE SCALE GENOMIC DNA]</scope>
</reference>
<evidence type="ECO:0000256" key="1">
    <source>
        <dbReference type="SAM" id="MobiDB-lite"/>
    </source>
</evidence>
<dbReference type="Proteomes" id="UP000754883">
    <property type="component" value="Unassembled WGS sequence"/>
</dbReference>
<dbReference type="AlphaFoldDB" id="A0A9N9Y7V3"/>
<evidence type="ECO:0000313" key="3">
    <source>
        <dbReference type="Proteomes" id="UP000754883"/>
    </source>
</evidence>
<feature type="region of interest" description="Disordered" evidence="1">
    <location>
        <begin position="110"/>
        <end position="129"/>
    </location>
</feature>
<organism evidence="2 3">
    <name type="scientific">Clonostachys byssicola</name>
    <dbReference type="NCBI Taxonomy" id="160290"/>
    <lineage>
        <taxon>Eukaryota</taxon>
        <taxon>Fungi</taxon>
        <taxon>Dikarya</taxon>
        <taxon>Ascomycota</taxon>
        <taxon>Pezizomycotina</taxon>
        <taxon>Sordariomycetes</taxon>
        <taxon>Hypocreomycetidae</taxon>
        <taxon>Hypocreales</taxon>
        <taxon>Bionectriaceae</taxon>
        <taxon>Clonostachys</taxon>
    </lineage>
</organism>